<dbReference type="RefSeq" id="WP_350244551.1">
    <property type="nucleotide sequence ID" value="NZ_CP158299.1"/>
</dbReference>
<protein>
    <submittedName>
        <fullName evidence="1">Uncharacterized protein</fullName>
    </submittedName>
</protein>
<proteinExistence type="predicted"/>
<name>A0AAU7UCZ9_9DEIO</name>
<sequence>MNRALIAVVPTEPTLYDVDCAWVPGTTDRIRFTIDRTRQVRELAAQRLSSMFGRSLMDQLYLKGRARLRLSEQQLLELA</sequence>
<accession>A0AAU7UCZ9</accession>
<reference evidence="1" key="1">
    <citation type="submission" date="2024-06" db="EMBL/GenBank/DDBJ databases">
        <title>Draft Genome Sequence of Deinococcus sonorensis Type Strain KR-87, a Biofilm Producing Representative of the Genus Deinococcus.</title>
        <authorList>
            <person name="Boren L.S."/>
            <person name="Grosso R.A."/>
            <person name="Hugenberg-Cox A.N."/>
            <person name="Hill J.T.E."/>
            <person name="Albert C.M."/>
            <person name="Tuohy J.M."/>
        </authorList>
    </citation>
    <scope>NUCLEOTIDE SEQUENCE</scope>
    <source>
        <strain evidence="1">KR-87</strain>
    </source>
</reference>
<gene>
    <name evidence="1" type="ORF">ABOD76_09260</name>
</gene>
<dbReference type="KEGG" id="dsc:ABOD76_09260"/>
<organism evidence="1">
    <name type="scientific">Deinococcus sonorensis KR-87</name>
    <dbReference type="NCBI Taxonomy" id="694439"/>
    <lineage>
        <taxon>Bacteria</taxon>
        <taxon>Thermotogati</taxon>
        <taxon>Deinococcota</taxon>
        <taxon>Deinococci</taxon>
        <taxon>Deinococcales</taxon>
        <taxon>Deinococcaceae</taxon>
        <taxon>Deinococcus</taxon>
    </lineage>
</organism>
<evidence type="ECO:0000313" key="1">
    <source>
        <dbReference type="EMBL" id="XBV86482.1"/>
    </source>
</evidence>
<dbReference type="AlphaFoldDB" id="A0AAU7UCZ9"/>
<dbReference type="EMBL" id="CP158299">
    <property type="protein sequence ID" value="XBV86482.1"/>
    <property type="molecule type" value="Genomic_DNA"/>
</dbReference>